<sequence length="207" mass="23711">MRAIAVDERDSSWESNEPRYRIYVFGGPQSSVATVDVVDASFQEAEQSAMTLAGDDALWSIALVVDDSARGRGLIWLVGGDYHSRPASPREWRMRAEMQDRLLSHRKRRDLPLTLPDGRRVIRLFPDWGREWPLWESFSEQYALDAEDLPLSRELATALKEWNAAWQARDETAPVPDGWIEHGRQLHARLQKELGTVAEVRPDFDLS</sequence>
<keyword evidence="2" id="KW-1185">Reference proteome</keyword>
<dbReference type="RefSeq" id="WP_231819543.1">
    <property type="nucleotide sequence ID" value="NZ_CP082781.1"/>
</dbReference>
<accession>A0ABY3RPC3</accession>
<dbReference type="EMBL" id="CP082781">
    <property type="protein sequence ID" value="UGS25754.1"/>
    <property type="molecule type" value="Genomic_DNA"/>
</dbReference>
<name>A0ABY3RPC3_9MICO</name>
<organism evidence="1 2">
    <name type="scientific">Microbacterium resistens</name>
    <dbReference type="NCBI Taxonomy" id="156977"/>
    <lineage>
        <taxon>Bacteria</taxon>
        <taxon>Bacillati</taxon>
        <taxon>Actinomycetota</taxon>
        <taxon>Actinomycetes</taxon>
        <taxon>Micrococcales</taxon>
        <taxon>Microbacteriaceae</taxon>
        <taxon>Microbacterium</taxon>
    </lineage>
</organism>
<evidence type="ECO:0000313" key="1">
    <source>
        <dbReference type="EMBL" id="UGS25754.1"/>
    </source>
</evidence>
<dbReference type="Proteomes" id="UP001199642">
    <property type="component" value="Chromosome"/>
</dbReference>
<protein>
    <submittedName>
        <fullName evidence="1">Uncharacterized protein</fullName>
    </submittedName>
</protein>
<proteinExistence type="predicted"/>
<evidence type="ECO:0000313" key="2">
    <source>
        <dbReference type="Proteomes" id="UP001199642"/>
    </source>
</evidence>
<reference evidence="1 2" key="1">
    <citation type="submission" date="2023-01" db="EMBL/GenBank/DDBJ databases">
        <title>Characterization of estradiol degrading bacteria Microbacterium sp. MZT7 and reveal degrading genes through genome analysis.</title>
        <authorList>
            <person name="Hao P."/>
            <person name="Gao Y."/>
        </authorList>
    </citation>
    <scope>NUCLEOTIDE SEQUENCE [LARGE SCALE GENOMIC DNA]</scope>
    <source>
        <strain evidence="1 2">MZT7</strain>
    </source>
</reference>
<gene>
    <name evidence="1" type="ORF">K8F61_13940</name>
</gene>